<dbReference type="Ensembl" id="ENSCPVT00000025058.1">
    <property type="protein sequence ID" value="ENSCPVP00000023752.1"/>
    <property type="gene ID" value="ENSCPVG00000017064.1"/>
</dbReference>
<keyword evidence="2" id="KW-0472">Membrane</keyword>
<evidence type="ECO:0000256" key="1">
    <source>
        <dbReference type="SAM" id="MobiDB-lite"/>
    </source>
</evidence>
<evidence type="ECO:0000313" key="3">
    <source>
        <dbReference type="Ensembl" id="ENSCPVP00000023752.1"/>
    </source>
</evidence>
<accession>A0A8U8C9Q7</accession>
<feature type="region of interest" description="Disordered" evidence="1">
    <location>
        <begin position="1"/>
        <end position="88"/>
    </location>
</feature>
<name>A0A8U8C9Q7_GEOPR</name>
<organism evidence="3 4">
    <name type="scientific">Geospiza parvula</name>
    <name type="common">Small tree-finch</name>
    <name type="synonym">Camarhynchus parvulus</name>
    <dbReference type="NCBI Taxonomy" id="87175"/>
    <lineage>
        <taxon>Eukaryota</taxon>
        <taxon>Metazoa</taxon>
        <taxon>Chordata</taxon>
        <taxon>Craniata</taxon>
        <taxon>Vertebrata</taxon>
        <taxon>Euteleostomi</taxon>
        <taxon>Archelosauria</taxon>
        <taxon>Archosauria</taxon>
        <taxon>Dinosauria</taxon>
        <taxon>Saurischia</taxon>
        <taxon>Theropoda</taxon>
        <taxon>Coelurosauria</taxon>
        <taxon>Aves</taxon>
        <taxon>Neognathae</taxon>
        <taxon>Neoaves</taxon>
        <taxon>Telluraves</taxon>
        <taxon>Australaves</taxon>
        <taxon>Passeriformes</taxon>
        <taxon>Thraupidae</taxon>
        <taxon>Camarhynchus</taxon>
    </lineage>
</organism>
<reference evidence="3" key="1">
    <citation type="submission" date="2020-02" db="EMBL/GenBank/DDBJ databases">
        <authorList>
            <person name="Enbody D E."/>
            <person name="Pettersson E M."/>
        </authorList>
    </citation>
    <scope>NUCLEOTIDE SEQUENCE [LARGE SCALE GENOMIC DNA]</scope>
</reference>
<feature type="transmembrane region" description="Helical" evidence="2">
    <location>
        <begin position="130"/>
        <end position="149"/>
    </location>
</feature>
<reference evidence="3" key="3">
    <citation type="submission" date="2025-09" db="UniProtKB">
        <authorList>
            <consortium name="Ensembl"/>
        </authorList>
    </citation>
    <scope>IDENTIFICATION</scope>
</reference>
<dbReference type="Proteomes" id="UP000694382">
    <property type="component" value="Chromosome 24"/>
</dbReference>
<keyword evidence="4" id="KW-1185">Reference proteome</keyword>
<proteinExistence type="predicted"/>
<sequence length="176" mass="18812">CTPQKGATRGPVGYPKSATEPVGCPKSPTEPVGCPKSPAEPVGCPKSPTEPVGCPKSPAEPVGCPKSPTEPVGCPKTPAEPVGCPKSPTEPVGCSQGALGRPQHQEALSMRGTFHCLPKGQFWQVPHRSVFLPLSFPFWFGFVFFVFPLQHHLQTQQSATERETTRCSSEPCAHRD</sequence>
<keyword evidence="2" id="KW-0812">Transmembrane</keyword>
<feature type="region of interest" description="Disordered" evidence="1">
    <location>
        <begin position="155"/>
        <end position="176"/>
    </location>
</feature>
<evidence type="ECO:0000313" key="4">
    <source>
        <dbReference type="Proteomes" id="UP000694382"/>
    </source>
</evidence>
<protein>
    <submittedName>
        <fullName evidence="3">Uncharacterized protein</fullName>
    </submittedName>
</protein>
<keyword evidence="2" id="KW-1133">Transmembrane helix</keyword>
<dbReference type="AlphaFoldDB" id="A0A8U8C9Q7"/>
<evidence type="ECO:0000256" key="2">
    <source>
        <dbReference type="SAM" id="Phobius"/>
    </source>
</evidence>
<reference evidence="3" key="2">
    <citation type="submission" date="2025-08" db="UniProtKB">
        <authorList>
            <consortium name="Ensembl"/>
        </authorList>
    </citation>
    <scope>IDENTIFICATION</scope>
</reference>